<feature type="transmembrane region" description="Helical" evidence="1">
    <location>
        <begin position="54"/>
        <end position="75"/>
    </location>
</feature>
<proteinExistence type="predicted"/>
<organism evidence="3 4">
    <name type="scientific">Schizopora paradoxa</name>
    <dbReference type="NCBI Taxonomy" id="27342"/>
    <lineage>
        <taxon>Eukaryota</taxon>
        <taxon>Fungi</taxon>
        <taxon>Dikarya</taxon>
        <taxon>Basidiomycota</taxon>
        <taxon>Agaricomycotina</taxon>
        <taxon>Agaricomycetes</taxon>
        <taxon>Hymenochaetales</taxon>
        <taxon>Schizoporaceae</taxon>
        <taxon>Schizopora</taxon>
    </lineage>
</organism>
<keyword evidence="1" id="KW-0812">Transmembrane</keyword>
<protein>
    <recommendedName>
        <fullName evidence="2">DUF6533 domain-containing protein</fullName>
    </recommendedName>
</protein>
<evidence type="ECO:0000313" key="3">
    <source>
        <dbReference type="EMBL" id="KLO18928.1"/>
    </source>
</evidence>
<feature type="transmembrane region" description="Helical" evidence="1">
    <location>
        <begin position="169"/>
        <end position="188"/>
    </location>
</feature>
<feature type="transmembrane region" description="Helical" evidence="1">
    <location>
        <begin position="87"/>
        <end position="108"/>
    </location>
</feature>
<keyword evidence="1" id="KW-0472">Membrane</keyword>
<gene>
    <name evidence="3" type="ORF">SCHPADRAFT_935764</name>
</gene>
<feature type="transmembrane region" description="Helical" evidence="1">
    <location>
        <begin position="120"/>
        <end position="139"/>
    </location>
</feature>
<keyword evidence="4" id="KW-1185">Reference proteome</keyword>
<evidence type="ECO:0000256" key="1">
    <source>
        <dbReference type="SAM" id="Phobius"/>
    </source>
</evidence>
<keyword evidence="1" id="KW-1133">Transmembrane helix</keyword>
<evidence type="ECO:0000259" key="2">
    <source>
        <dbReference type="Pfam" id="PF20151"/>
    </source>
</evidence>
<accession>A0A0H2SB41</accession>
<dbReference type="InParanoid" id="A0A0H2SB41"/>
<sequence>MSAIVDEYSLIFSQAVKVKFTFLACLFLNLYDTLINLGDEAAFIWSQRWCIGKVLYLFARYTVLIDVVDLFWYFFDPDDTSKSCRKSYSVAAWSMVTGIIISEAILTLRTYAIWGQNKLILVYLIIQQIVVITLSLYYINESILALTFIPSPAPQIVACLPFSSSNKLSIPYCCVMAAELNVLLLSLYKGVHQWRRDSTPLVRTLYRDGAIYFAVLFSISLANALIVLKKFNSPYYYVLTEMQRVFHSILASRLVMNARKAAAKGEAEVEHHSALADSSKSKFVDSVSFASNMYSVAGIEHVEMRQHAPGFQHEV</sequence>
<dbReference type="EMBL" id="KQ085890">
    <property type="protein sequence ID" value="KLO18928.1"/>
    <property type="molecule type" value="Genomic_DNA"/>
</dbReference>
<dbReference type="Pfam" id="PF20151">
    <property type="entry name" value="DUF6533"/>
    <property type="match status" value="1"/>
</dbReference>
<dbReference type="Proteomes" id="UP000053477">
    <property type="component" value="Unassembled WGS sequence"/>
</dbReference>
<name>A0A0H2SB41_9AGAM</name>
<feature type="transmembrane region" description="Helical" evidence="1">
    <location>
        <begin position="209"/>
        <end position="228"/>
    </location>
</feature>
<dbReference type="AlphaFoldDB" id="A0A0H2SB41"/>
<feature type="domain" description="DUF6533" evidence="2">
    <location>
        <begin position="22"/>
        <end position="65"/>
    </location>
</feature>
<dbReference type="InterPro" id="IPR045340">
    <property type="entry name" value="DUF6533"/>
</dbReference>
<evidence type="ECO:0000313" key="4">
    <source>
        <dbReference type="Proteomes" id="UP000053477"/>
    </source>
</evidence>
<dbReference type="OrthoDB" id="3350812at2759"/>
<reference evidence="3 4" key="1">
    <citation type="submission" date="2015-04" db="EMBL/GenBank/DDBJ databases">
        <title>Complete genome sequence of Schizopora paradoxa KUC8140, a cosmopolitan wood degrader in East Asia.</title>
        <authorList>
            <consortium name="DOE Joint Genome Institute"/>
            <person name="Min B."/>
            <person name="Park H."/>
            <person name="Jang Y."/>
            <person name="Kim J.-J."/>
            <person name="Kim K.H."/>
            <person name="Pangilinan J."/>
            <person name="Lipzen A."/>
            <person name="Riley R."/>
            <person name="Grigoriev I.V."/>
            <person name="Spatafora J.W."/>
            <person name="Choi I.-G."/>
        </authorList>
    </citation>
    <scope>NUCLEOTIDE SEQUENCE [LARGE SCALE GENOMIC DNA]</scope>
    <source>
        <strain evidence="3 4">KUC8140</strain>
    </source>
</reference>